<comment type="caution">
    <text evidence="7">The sequence shown here is derived from an EMBL/GenBank/DDBJ whole genome shotgun (WGS) entry which is preliminary data.</text>
</comment>
<keyword evidence="4" id="KW-0238">DNA-binding</keyword>
<keyword evidence="6" id="KW-0732">Signal</keyword>
<dbReference type="OrthoDB" id="4303878at2"/>
<evidence type="ECO:0000256" key="4">
    <source>
        <dbReference type="ARBA" id="ARBA00023125"/>
    </source>
</evidence>
<dbReference type="EMBL" id="SFCC01000013">
    <property type="protein sequence ID" value="RZQ61105.1"/>
    <property type="molecule type" value="Genomic_DNA"/>
</dbReference>
<dbReference type="InterPro" id="IPR027273">
    <property type="entry name" value="Neocarzinostatin-like"/>
</dbReference>
<organism evidence="7 8">
    <name type="scientific">Amycolatopsis suaedae</name>
    <dbReference type="NCBI Taxonomy" id="2510978"/>
    <lineage>
        <taxon>Bacteria</taxon>
        <taxon>Bacillati</taxon>
        <taxon>Actinomycetota</taxon>
        <taxon>Actinomycetes</taxon>
        <taxon>Pseudonocardiales</taxon>
        <taxon>Pseudonocardiaceae</taxon>
        <taxon>Amycolatopsis</taxon>
    </lineage>
</organism>
<keyword evidence="5" id="KW-1015">Disulfide bond</keyword>
<dbReference type="Pfam" id="PF00960">
    <property type="entry name" value="Neocarzinostat"/>
    <property type="match status" value="1"/>
</dbReference>
<accession>A0A4V2ELC7</accession>
<keyword evidence="8" id="KW-1185">Reference proteome</keyword>
<evidence type="ECO:0000256" key="3">
    <source>
        <dbReference type="ARBA" id="ARBA00023022"/>
    </source>
</evidence>
<evidence type="ECO:0000313" key="7">
    <source>
        <dbReference type="EMBL" id="RZQ61105.1"/>
    </source>
</evidence>
<dbReference type="GO" id="GO:0003677">
    <property type="term" value="F:DNA binding"/>
    <property type="evidence" value="ECO:0007669"/>
    <property type="project" value="UniProtKB-KW"/>
</dbReference>
<evidence type="ECO:0000313" key="8">
    <source>
        <dbReference type="Proteomes" id="UP000292003"/>
    </source>
</evidence>
<sequence length="140" mass="13722">MSTKLVAKFAGGVAVAAGLTLAFQPAAMAAPSSSVTPSSGLGASAVVQVSSSGLKASANYHVGQCTELPSGQFACNKPAIVHLSSSASGTLSTPLTVQRTYEGILLDGTSVGTIDCAAVQCNVTIGDDTGEGDGVNISFA</sequence>
<evidence type="ECO:0000256" key="6">
    <source>
        <dbReference type="SAM" id="SignalP"/>
    </source>
</evidence>
<dbReference type="RefSeq" id="WP_130477919.1">
    <property type="nucleotide sequence ID" value="NZ_SFCC01000013.1"/>
</dbReference>
<dbReference type="InterPro" id="IPR002186">
    <property type="entry name" value="Neocarzinostatin_fam"/>
</dbReference>
<gene>
    <name evidence="7" type="ORF">EWH70_24770</name>
</gene>
<feature type="chain" id="PRO_5020629599" evidence="6">
    <location>
        <begin position="30"/>
        <end position="140"/>
    </location>
</feature>
<dbReference type="PRINTS" id="PR01885">
    <property type="entry name" value="MACROMOMYCIN"/>
</dbReference>
<reference evidence="7 8" key="1">
    <citation type="submission" date="2019-02" db="EMBL/GenBank/DDBJ databases">
        <title>Draft genome sequence of Amycolatopsis sp. 8-3EHSu isolated from roots of Suaeda maritima.</title>
        <authorList>
            <person name="Duangmal K."/>
            <person name="Chantavorakit T."/>
        </authorList>
    </citation>
    <scope>NUCLEOTIDE SEQUENCE [LARGE SCALE GENOMIC DNA]</scope>
    <source>
        <strain evidence="7 8">8-3EHSu</strain>
    </source>
</reference>
<evidence type="ECO:0000256" key="2">
    <source>
        <dbReference type="ARBA" id="ARBA00022529"/>
    </source>
</evidence>
<dbReference type="NCBIfam" id="NF040680">
    <property type="entry name" value="chromo_anti"/>
    <property type="match status" value="1"/>
</dbReference>
<dbReference type="Gene3D" id="2.60.40.230">
    <property type="entry name" value="Neocarzinostatin-like"/>
    <property type="match status" value="1"/>
</dbReference>
<comment type="similarity">
    <text evidence="1">Belongs to the neocarzinostatin family.</text>
</comment>
<keyword evidence="3" id="KW-0044">Antibiotic</keyword>
<protein>
    <submittedName>
        <fullName evidence="7">Neocarzinostatin</fullName>
    </submittedName>
</protein>
<keyword evidence="2" id="KW-0929">Antimicrobial</keyword>
<proteinExistence type="inferred from homology"/>
<dbReference type="AlphaFoldDB" id="A0A4V2ELC7"/>
<evidence type="ECO:0000256" key="5">
    <source>
        <dbReference type="ARBA" id="ARBA00023157"/>
    </source>
</evidence>
<evidence type="ECO:0000256" key="1">
    <source>
        <dbReference type="ARBA" id="ARBA00010648"/>
    </source>
</evidence>
<dbReference type="SUPFAM" id="SSF49319">
    <property type="entry name" value="Actinoxanthin-like"/>
    <property type="match status" value="1"/>
</dbReference>
<dbReference type="GO" id="GO:0042742">
    <property type="term" value="P:defense response to bacterium"/>
    <property type="evidence" value="ECO:0007669"/>
    <property type="project" value="UniProtKB-KW"/>
</dbReference>
<dbReference type="Proteomes" id="UP000292003">
    <property type="component" value="Unassembled WGS sequence"/>
</dbReference>
<feature type="signal peptide" evidence="6">
    <location>
        <begin position="1"/>
        <end position="29"/>
    </location>
</feature>
<name>A0A4V2ELC7_9PSEU</name>